<evidence type="ECO:0000256" key="1">
    <source>
        <dbReference type="SAM" id="MobiDB-lite"/>
    </source>
</evidence>
<evidence type="ECO:0000313" key="5">
    <source>
        <dbReference type="Proteomes" id="UP001302812"/>
    </source>
</evidence>
<dbReference type="GeneID" id="89936458"/>
<comment type="caution">
    <text evidence="4">The sequence shown here is derived from an EMBL/GenBank/DDBJ whole genome shotgun (WGS) entry which is preliminary data.</text>
</comment>
<feature type="chain" id="PRO_5042859460" evidence="3">
    <location>
        <begin position="28"/>
        <end position="566"/>
    </location>
</feature>
<reference evidence="4" key="1">
    <citation type="journal article" date="2023" name="Mol. Phylogenet. Evol.">
        <title>Genome-scale phylogeny and comparative genomics of the fungal order Sordariales.</title>
        <authorList>
            <person name="Hensen N."/>
            <person name="Bonometti L."/>
            <person name="Westerberg I."/>
            <person name="Brannstrom I.O."/>
            <person name="Guillou S."/>
            <person name="Cros-Aarteil S."/>
            <person name="Calhoun S."/>
            <person name="Haridas S."/>
            <person name="Kuo A."/>
            <person name="Mondo S."/>
            <person name="Pangilinan J."/>
            <person name="Riley R."/>
            <person name="LaButti K."/>
            <person name="Andreopoulos B."/>
            <person name="Lipzen A."/>
            <person name="Chen C."/>
            <person name="Yan M."/>
            <person name="Daum C."/>
            <person name="Ng V."/>
            <person name="Clum A."/>
            <person name="Steindorff A."/>
            <person name="Ohm R.A."/>
            <person name="Martin F."/>
            <person name="Silar P."/>
            <person name="Natvig D.O."/>
            <person name="Lalanne C."/>
            <person name="Gautier V."/>
            <person name="Ament-Velasquez S.L."/>
            <person name="Kruys A."/>
            <person name="Hutchinson M.I."/>
            <person name="Powell A.J."/>
            <person name="Barry K."/>
            <person name="Miller A.N."/>
            <person name="Grigoriev I.V."/>
            <person name="Debuchy R."/>
            <person name="Gladieux P."/>
            <person name="Hiltunen Thoren M."/>
            <person name="Johannesson H."/>
        </authorList>
    </citation>
    <scope>NUCLEOTIDE SEQUENCE</scope>
    <source>
        <strain evidence="4">CBS 508.74</strain>
    </source>
</reference>
<feature type="compositionally biased region" description="Polar residues" evidence="1">
    <location>
        <begin position="146"/>
        <end position="190"/>
    </location>
</feature>
<evidence type="ECO:0000256" key="3">
    <source>
        <dbReference type="SAM" id="SignalP"/>
    </source>
</evidence>
<feature type="region of interest" description="Disordered" evidence="1">
    <location>
        <begin position="231"/>
        <end position="305"/>
    </location>
</feature>
<feature type="region of interest" description="Disordered" evidence="1">
    <location>
        <begin position="480"/>
        <end position="514"/>
    </location>
</feature>
<feature type="compositionally biased region" description="Polar residues" evidence="1">
    <location>
        <begin position="341"/>
        <end position="364"/>
    </location>
</feature>
<feature type="signal peptide" evidence="3">
    <location>
        <begin position="1"/>
        <end position="27"/>
    </location>
</feature>
<keyword evidence="5" id="KW-1185">Reference proteome</keyword>
<feature type="region of interest" description="Disordered" evidence="1">
    <location>
        <begin position="317"/>
        <end position="468"/>
    </location>
</feature>
<dbReference type="RefSeq" id="XP_064665535.1">
    <property type="nucleotide sequence ID" value="XM_064812333.1"/>
</dbReference>
<accession>A0AAN6T7F4</accession>
<proteinExistence type="predicted"/>
<feature type="compositionally biased region" description="Low complexity" evidence="1">
    <location>
        <begin position="481"/>
        <end position="494"/>
    </location>
</feature>
<keyword evidence="2" id="KW-0812">Transmembrane</keyword>
<dbReference type="AlphaFoldDB" id="A0AAN6T7F4"/>
<protein>
    <submittedName>
        <fullName evidence="4">Uncharacterized protein</fullName>
    </submittedName>
</protein>
<name>A0AAN6T7F4_9PEZI</name>
<feature type="compositionally biased region" description="Basic and acidic residues" evidence="1">
    <location>
        <begin position="375"/>
        <end position="403"/>
    </location>
</feature>
<dbReference type="Proteomes" id="UP001302812">
    <property type="component" value="Unassembled WGS sequence"/>
</dbReference>
<gene>
    <name evidence="4" type="ORF">N656DRAFT_719063</name>
</gene>
<feature type="region of interest" description="Disordered" evidence="1">
    <location>
        <begin position="144"/>
        <end position="195"/>
    </location>
</feature>
<evidence type="ECO:0000256" key="2">
    <source>
        <dbReference type="SAM" id="Phobius"/>
    </source>
</evidence>
<keyword evidence="2" id="KW-0472">Membrane</keyword>
<reference evidence="4" key="2">
    <citation type="submission" date="2023-05" db="EMBL/GenBank/DDBJ databases">
        <authorList>
            <consortium name="Lawrence Berkeley National Laboratory"/>
            <person name="Steindorff A."/>
            <person name="Hensen N."/>
            <person name="Bonometti L."/>
            <person name="Westerberg I."/>
            <person name="Brannstrom I.O."/>
            <person name="Guillou S."/>
            <person name="Cros-Aarteil S."/>
            <person name="Calhoun S."/>
            <person name="Haridas S."/>
            <person name="Kuo A."/>
            <person name="Mondo S."/>
            <person name="Pangilinan J."/>
            <person name="Riley R."/>
            <person name="Labutti K."/>
            <person name="Andreopoulos B."/>
            <person name="Lipzen A."/>
            <person name="Chen C."/>
            <person name="Yanf M."/>
            <person name="Daum C."/>
            <person name="Ng V."/>
            <person name="Clum A."/>
            <person name="Ohm R."/>
            <person name="Martin F."/>
            <person name="Silar P."/>
            <person name="Natvig D."/>
            <person name="Lalanne C."/>
            <person name="Gautier V."/>
            <person name="Ament-Velasquez S.L."/>
            <person name="Kruys A."/>
            <person name="Hutchinson M.I."/>
            <person name="Powell A.J."/>
            <person name="Barry K."/>
            <person name="Miller A.N."/>
            <person name="Grigoriev I.V."/>
            <person name="Debuchy R."/>
            <person name="Gladieux P."/>
            <person name="Thoren M.H."/>
            <person name="Johannesson H."/>
        </authorList>
    </citation>
    <scope>NUCLEOTIDE SEQUENCE</scope>
    <source>
        <strain evidence="4">CBS 508.74</strain>
    </source>
</reference>
<feature type="transmembrane region" description="Helical" evidence="2">
    <location>
        <begin position="70"/>
        <end position="92"/>
    </location>
</feature>
<sequence length="566" mass="61034">MRSGVPVYNSASALLLATASWPSLCAAVPSTGVWSRRSLVLDFDPAPPPDEGPELSAGALRDPSYLPAQIGGIVGAYGFSLVLVAFLLLALAKTRREHLENRDLPENESTFVSFNPFPQPFLLQSEEEYKKHLQQFQTQTLTVQTNFPQSPVRNFSLPSGSPLSPTRSGPLSPSRSQHSLYTTHSPSSTILPPGSDLIFNPTVQRDRAMAQEQLAEMYKYVMAHEEAKAEGREYTGPDLTSPSSKSVASSKRERNKPSNLNLASSDEKAHSRGSSILSFLKSPRKKPASAMQISSPIMTPMSGTFPRRDEQELNAIPPRHYAPAAPPPIPSDLGSRRPTFATASSAGNQLPSPDVSPVSTQSIDSRIDAPVSHAPAREARAAARREQREREGRGDNGRFHSRDVSAATSASGEPDPVSAVSEKSTSGLVGLPTSPKPGVDRFPSLDSLPTSPRPGQTFAKSAPPQSAIRQGGALPLRAYESSLTSPTSSSFNTTKQTVFTRAEGPLSPGLRTPWTGAPVPYTPYQPFSPVMPITPSVVTKADRKRMKKLEPKTPTLEMVKATEEIW</sequence>
<dbReference type="EMBL" id="MU853367">
    <property type="protein sequence ID" value="KAK4107965.1"/>
    <property type="molecule type" value="Genomic_DNA"/>
</dbReference>
<evidence type="ECO:0000313" key="4">
    <source>
        <dbReference type="EMBL" id="KAK4107965.1"/>
    </source>
</evidence>
<keyword evidence="2" id="KW-1133">Transmembrane helix</keyword>
<organism evidence="4 5">
    <name type="scientific">Canariomyces notabilis</name>
    <dbReference type="NCBI Taxonomy" id="2074819"/>
    <lineage>
        <taxon>Eukaryota</taxon>
        <taxon>Fungi</taxon>
        <taxon>Dikarya</taxon>
        <taxon>Ascomycota</taxon>
        <taxon>Pezizomycotina</taxon>
        <taxon>Sordariomycetes</taxon>
        <taxon>Sordariomycetidae</taxon>
        <taxon>Sordariales</taxon>
        <taxon>Chaetomiaceae</taxon>
        <taxon>Canariomyces</taxon>
    </lineage>
</organism>
<keyword evidence="3" id="KW-0732">Signal</keyword>